<accession>A0ABS4NIQ2</accession>
<feature type="signal peptide" evidence="2">
    <location>
        <begin position="1"/>
        <end position="31"/>
    </location>
</feature>
<protein>
    <submittedName>
        <fullName evidence="3">Uncharacterized protein</fullName>
    </submittedName>
</protein>
<feature type="region of interest" description="Disordered" evidence="1">
    <location>
        <begin position="29"/>
        <end position="78"/>
    </location>
</feature>
<evidence type="ECO:0000256" key="1">
    <source>
        <dbReference type="SAM" id="MobiDB-lite"/>
    </source>
</evidence>
<evidence type="ECO:0000313" key="3">
    <source>
        <dbReference type="EMBL" id="MBP2109912.1"/>
    </source>
</evidence>
<proteinExistence type="predicted"/>
<dbReference type="PROSITE" id="PS51257">
    <property type="entry name" value="PROKAR_LIPOPROTEIN"/>
    <property type="match status" value="1"/>
</dbReference>
<keyword evidence="4" id="KW-1185">Reference proteome</keyword>
<gene>
    <name evidence="3" type="ORF">J2Z70_000051</name>
</gene>
<dbReference type="EMBL" id="JAGGLV010000001">
    <property type="protein sequence ID" value="MBP2109912.1"/>
    <property type="molecule type" value="Genomic_DNA"/>
</dbReference>
<sequence>MSPIRSTATTLAAGTVLSLSLLLGCSSQNTSVTGTPGAESAPSALVSASASPSATPTAPAQTVSSAPSASPADAETASSATAITTAGLTSQFPPDGLAGSVIIDSVNAEGTVRARTSAGQGELLMISSSPEERGHLNVSSNDGLEGEQTYQADYSIVYRAEKQDQVLLKLPAFLFVRPTDQVLEFGQVSFKNAEVYLLAPQYKSGHGLVAYAFAMDKASGEVFPLSFKQGEIVHDTLVYSELPPFPANQNEQLVVHSPEGAGGDPELKPRVYDLDLEKRQFIAR</sequence>
<dbReference type="RefSeq" id="WP_209868348.1">
    <property type="nucleotide sequence ID" value="NZ_JAGGLV010000001.1"/>
</dbReference>
<evidence type="ECO:0000313" key="4">
    <source>
        <dbReference type="Proteomes" id="UP000773462"/>
    </source>
</evidence>
<keyword evidence="2" id="KW-0732">Signal</keyword>
<evidence type="ECO:0000256" key="2">
    <source>
        <dbReference type="SAM" id="SignalP"/>
    </source>
</evidence>
<dbReference type="Proteomes" id="UP000773462">
    <property type="component" value="Unassembled WGS sequence"/>
</dbReference>
<organism evidence="3 4">
    <name type="scientific">Paenibacillus silagei</name>
    <dbReference type="NCBI Taxonomy" id="1670801"/>
    <lineage>
        <taxon>Bacteria</taxon>
        <taxon>Bacillati</taxon>
        <taxon>Bacillota</taxon>
        <taxon>Bacilli</taxon>
        <taxon>Bacillales</taxon>
        <taxon>Paenibacillaceae</taxon>
        <taxon>Paenibacillus</taxon>
    </lineage>
</organism>
<feature type="chain" id="PRO_5046193937" evidence="2">
    <location>
        <begin position="32"/>
        <end position="284"/>
    </location>
</feature>
<name>A0ABS4NIQ2_9BACL</name>
<comment type="caution">
    <text evidence="3">The sequence shown here is derived from an EMBL/GenBank/DDBJ whole genome shotgun (WGS) entry which is preliminary data.</text>
</comment>
<feature type="compositionally biased region" description="Low complexity" evidence="1">
    <location>
        <begin position="38"/>
        <end position="78"/>
    </location>
</feature>
<reference evidence="3 4" key="1">
    <citation type="submission" date="2021-03" db="EMBL/GenBank/DDBJ databases">
        <title>Genomic Encyclopedia of Type Strains, Phase IV (KMG-IV): sequencing the most valuable type-strain genomes for metagenomic binning, comparative biology and taxonomic classification.</title>
        <authorList>
            <person name="Goeker M."/>
        </authorList>
    </citation>
    <scope>NUCLEOTIDE SEQUENCE [LARGE SCALE GENOMIC DNA]</scope>
    <source>
        <strain evidence="3 4">DSM 101953</strain>
    </source>
</reference>